<evidence type="ECO:0000313" key="5">
    <source>
        <dbReference type="Proteomes" id="UP001160148"/>
    </source>
</evidence>
<feature type="domain" description="Ig-like" evidence="3">
    <location>
        <begin position="789"/>
        <end position="904"/>
    </location>
</feature>
<feature type="compositionally biased region" description="Acidic residues" evidence="1">
    <location>
        <begin position="1427"/>
        <end position="1440"/>
    </location>
</feature>
<dbReference type="InterPro" id="IPR007110">
    <property type="entry name" value="Ig-like_dom"/>
</dbReference>
<keyword evidence="2" id="KW-0472">Membrane</keyword>
<dbReference type="SUPFAM" id="SSF48726">
    <property type="entry name" value="Immunoglobulin"/>
    <property type="match status" value="7"/>
</dbReference>
<organism evidence="4 5">
    <name type="scientific">Macrosiphum euphorbiae</name>
    <name type="common">potato aphid</name>
    <dbReference type="NCBI Taxonomy" id="13131"/>
    <lineage>
        <taxon>Eukaryota</taxon>
        <taxon>Metazoa</taxon>
        <taxon>Ecdysozoa</taxon>
        <taxon>Arthropoda</taxon>
        <taxon>Hexapoda</taxon>
        <taxon>Insecta</taxon>
        <taxon>Pterygota</taxon>
        <taxon>Neoptera</taxon>
        <taxon>Paraneoptera</taxon>
        <taxon>Hemiptera</taxon>
        <taxon>Sternorrhyncha</taxon>
        <taxon>Aphidomorpha</taxon>
        <taxon>Aphidoidea</taxon>
        <taxon>Aphididae</taxon>
        <taxon>Macrosiphini</taxon>
        <taxon>Macrosiphum</taxon>
    </lineage>
</organism>
<feature type="domain" description="Ig-like" evidence="3">
    <location>
        <begin position="1768"/>
        <end position="1889"/>
    </location>
</feature>
<accession>A0AAV0WQM3</accession>
<sequence length="2343" mass="260866">MESESSDDFFEDSGSDWTPLNEIEYDSILAFNSDEENVPPIEKNHESDLPDVNIIPATSSSSDLEEVNTPTRKRKRLTKKWKKNVMRKNKNSGLQYENSKNQLIDAKSMRGPCSTNCRIKCTSKINEEQRKCIFEDFWNLADLSKQRDFVSRHIDEINPKHRYAIAGSSRSLNYGFFFNINSTRVKVCKTFFLNTLSISDRMIRTVKEKMKNGFLDDDFRGKHKKHKSLDSNIKQSIQKHIELFPTIESHYLRKQTTRTYIAGNLNVAKMYRMYVEYCKEQGMQKWSNLAMYQHIFNYNYNIGFFVPKKDLCNTCESYKNTENKIDEIELLQNLHLSEKNAVRLEKEDDKQKAINGFQFTACFDLQAILIAPDGEVSSFYYKRRLATYNFTVYNMKNGEGTCYVWNETIANRGANEIGTCLLDFIRSEFNGTENNLADIIFYSDNCSGQNKNKFIACLYLYASLVLNINTIRHKFLIVGHTQNEGDSMHSVIERQKKLVLRSGPIYVPSQWVAVIKSAKQKGKPYTVKEMSTEDFFDFKNLSKDIGTNFNMDVNGKKVVWNDIKEIRVDKANPYTLKLRTSFNNTDYQIIKVRRETRNSNFNSLVLKRAYNCPPEISAAKKSDLLDLCEQQSDINARIGQSAFLPCELEPNNVTTGFEMTTQCGTVHSVKWYRGASRIFLYSGGPRTTQPHREGYTDRYDRSYWSTEPNSTLGFLVMDNITALDEGVYKCEITYTKVHEGCNIVQFINLTTYTDPESISVGTFAQPGDLSAHNYIDPSSDFYDDKNSDPKFGIMKKLTSGAIVGPVDEGNKIRLVCRAGRARPIPQVTWWQHSRGPIYDTDLVDYQYRKVDSDMSDDVFSYSGLWVAQSILTVIGKRGANGRYECRVKTATDSSPILTSNVEVTVNVSPYSVEMSTSSSGAPVTKVSKVDDRYKPQNSEHDRNSGAVVYAETTEGQPLVIRCAARGARPQANVTWYYYYKDQENDDDNDYGSGIRNEQNVHAPPVQSSKHGAPVMLGNSQQNGGSTARSPSDYLISEQRRMEGGAEIIGPVEIAQHTEYQADGTRDTHSQLSMSQLHRQQDGSILRCDAFNNVGSSPNQPLTVNMTIRVKYIPTAWVVPITDGENSGAIVEDEIKNEIGQQRKGGVDGSNNANPIVTDASKDTYDGLHYQSILYTVVVNETKELRLNCAYHANPDKLRTPVKWYRDGIELQLIDEEEISSSNHGSSASSYAAVTPATGTGTLSGSSNGANTRFNTNPNGNPAKYARVKGLANGNGGIHGDGNGEDATVLVVRRLTRYDSGRYECRVRNSVGAANSTNFANVRVQYTPKVKLHVILDDSLDENQTSTTASSSINNNMVGSNPVVLESEHRNVTLRCAVQLEQDQQNIEDTNNDPSLNLTSVHWYWNGVQMQLPNCTRSPDSSDIFVDEDDGDNEFDTENNENENNAMSLNYDTSEPQREGEYDTYAVDNDTRRRNKKQRKVVCTDRELILVNVTKNIHGNYSCRARNAAGLLTPMSDQTPLIVYFAPGPVTLEFSPRRVIKGRNVTLRCNAQFLGRPQHPTRYSWFRDGHPFYHQNQGLINPNINSGTGINLGTNGNTGGGNFNPDWFVDHVSLETRANFTCSAYNEGGVTYSEPVYIEVFAPPNYITGPPQYLGVAYNATHVNASCTVECYPHCSVNWLRRGVLIDPMNNLMDKERYSILTEYLPAERLKNDFEAVRSTLIWRMDNWPGGRGLDPITDSTEYSCRSSGNEVGPPVSESIMNFSVEYPPGNMTVSKTVVHVSEGNIPEKVFCHAEGRPQPTFEWRYIASTNNWNVPGNSSQSTQSSSQQRLSSIANAGNSGIGGGSGSGGGQINNQQLVLNSAVGRQQAGYYACVARNTHGNETAYTYLDVMYKPTCQLRMITVDQFKQESSASLTDQSSELEEFLSSSSGEKRILVCTATANPGQVQYTWTIRNSGRQNDTSTSLTSDSPATERIITVSIGSSGNSGSNEVDNIGSYNRSMLILQDRLEVTNNEDDEGRGSDNIPNNGASEGVRTYVCTVYNTVGSDQCSIQVQGDAPWWKQLLATIGLGGLPVMVVLVALVVILLLIVIIVIVILLLFVCKNRYIKPGNGVSGGRQKYVKQKYPSLTAYRVPVVWRRHRGRGLLLNISKVRQNPEGSATSTISGANPSTTQHCSDQSAANVPGNPKPPPGYGDDHSESFSSQRTASAASVGKWPLKPGVLVHSKQQLHKSQSATHSQSVTGDTADSWPADKTVSDESDKHKSKKNHTGKGKPAAECIMLANETQSARAARIRRMMIGSNNNLVPKKPSPTSPPPAPPVRQSSDNGASGANRCPSVTGSKTTT</sequence>
<dbReference type="SMART" id="SM00408">
    <property type="entry name" value="IGc2"/>
    <property type="match status" value="5"/>
</dbReference>
<feature type="compositionally biased region" description="Polar residues" evidence="1">
    <location>
        <begin position="2199"/>
        <end position="2208"/>
    </location>
</feature>
<feature type="compositionally biased region" description="Polar residues" evidence="1">
    <location>
        <begin position="2155"/>
        <end position="2180"/>
    </location>
</feature>
<feature type="region of interest" description="Disordered" evidence="1">
    <location>
        <begin position="2299"/>
        <end position="2343"/>
    </location>
</feature>
<dbReference type="Pfam" id="PF25273">
    <property type="entry name" value="DUF7869"/>
    <property type="match status" value="1"/>
</dbReference>
<feature type="compositionally biased region" description="Low complexity" evidence="1">
    <location>
        <begin position="1240"/>
        <end position="1251"/>
    </location>
</feature>
<feature type="region of interest" description="Disordered" evidence="1">
    <location>
        <begin position="2155"/>
        <end position="2210"/>
    </location>
</feature>
<feature type="compositionally biased region" description="Gly residues" evidence="1">
    <location>
        <begin position="1839"/>
        <end position="1848"/>
    </location>
</feature>
<dbReference type="SMART" id="SM00409">
    <property type="entry name" value="IG"/>
    <property type="match status" value="8"/>
</dbReference>
<keyword evidence="2" id="KW-1133">Transmembrane helix</keyword>
<keyword evidence="5" id="KW-1185">Reference proteome</keyword>
<name>A0AAV0WQM3_9HEMI</name>
<reference evidence="4 5" key="1">
    <citation type="submission" date="2023-01" db="EMBL/GenBank/DDBJ databases">
        <authorList>
            <person name="Whitehead M."/>
        </authorList>
    </citation>
    <scope>NUCLEOTIDE SEQUENCE [LARGE SCALE GENOMIC DNA]</scope>
</reference>
<feature type="compositionally biased region" description="Polar residues" evidence="1">
    <location>
        <begin position="995"/>
        <end position="1009"/>
    </location>
</feature>
<feature type="region of interest" description="Disordered" evidence="1">
    <location>
        <begin position="2225"/>
        <end position="2276"/>
    </location>
</feature>
<evidence type="ECO:0000256" key="1">
    <source>
        <dbReference type="SAM" id="MobiDB-lite"/>
    </source>
</evidence>
<feature type="compositionally biased region" description="Low complexity" evidence="1">
    <location>
        <begin position="1818"/>
        <end position="1838"/>
    </location>
</feature>
<feature type="compositionally biased region" description="Polar residues" evidence="1">
    <location>
        <begin position="2320"/>
        <end position="2343"/>
    </location>
</feature>
<feature type="domain" description="Ig-like" evidence="3">
    <location>
        <begin position="1154"/>
        <end position="1322"/>
    </location>
</feature>
<dbReference type="Proteomes" id="UP001160148">
    <property type="component" value="Unassembled WGS sequence"/>
</dbReference>
<feature type="region of interest" description="Disordered" evidence="1">
    <location>
        <begin position="1240"/>
        <end position="1261"/>
    </location>
</feature>
<feature type="domain" description="Ig-like" evidence="3">
    <location>
        <begin position="1526"/>
        <end position="1636"/>
    </location>
</feature>
<proteinExistence type="predicted"/>
<feature type="compositionally biased region" description="Polar residues" evidence="1">
    <location>
        <begin position="2229"/>
        <end position="2244"/>
    </location>
</feature>
<protein>
    <recommendedName>
        <fullName evidence="3">Ig-like domain-containing protein</fullName>
    </recommendedName>
</protein>
<dbReference type="InterPro" id="IPR003599">
    <property type="entry name" value="Ig_sub"/>
</dbReference>
<dbReference type="InterPro" id="IPR057191">
    <property type="entry name" value="DUF7869"/>
</dbReference>
<comment type="caution">
    <text evidence="4">The sequence shown here is derived from an EMBL/GenBank/DDBJ whole genome shotgun (WGS) entry which is preliminary data.</text>
</comment>
<dbReference type="PANTHER" id="PTHR10773">
    <property type="entry name" value="DNA-DIRECTED RNA POLYMERASES I, II, AND III SUBUNIT RPABC2"/>
    <property type="match status" value="1"/>
</dbReference>
<feature type="region of interest" description="Disordered" evidence="1">
    <location>
        <begin position="1427"/>
        <end position="1459"/>
    </location>
</feature>
<feature type="region of interest" description="Disordered" evidence="1">
    <location>
        <begin position="1814"/>
        <end position="1848"/>
    </location>
</feature>
<feature type="compositionally biased region" description="Basic residues" evidence="1">
    <location>
        <begin position="2261"/>
        <end position="2270"/>
    </location>
</feature>
<dbReference type="Gene3D" id="2.60.40.10">
    <property type="entry name" value="Immunoglobulins"/>
    <property type="match status" value="7"/>
</dbReference>
<dbReference type="PANTHER" id="PTHR10773:SF19">
    <property type="match status" value="1"/>
</dbReference>
<feature type="domain" description="Ig-like" evidence="3">
    <location>
        <begin position="1643"/>
        <end position="1760"/>
    </location>
</feature>
<keyword evidence="2" id="KW-0812">Transmembrane</keyword>
<evidence type="ECO:0000256" key="2">
    <source>
        <dbReference type="SAM" id="Phobius"/>
    </source>
</evidence>
<feature type="region of interest" description="Disordered" evidence="1">
    <location>
        <begin position="34"/>
        <end position="53"/>
    </location>
</feature>
<dbReference type="Pfam" id="PF13895">
    <property type="entry name" value="Ig_2"/>
    <property type="match status" value="1"/>
</dbReference>
<feature type="domain" description="Ig-like" evidence="3">
    <location>
        <begin position="935"/>
        <end position="1104"/>
    </location>
</feature>
<dbReference type="EMBL" id="CARXXK010000002">
    <property type="protein sequence ID" value="CAI6357857.1"/>
    <property type="molecule type" value="Genomic_DNA"/>
</dbReference>
<evidence type="ECO:0000313" key="4">
    <source>
        <dbReference type="EMBL" id="CAI6357857.1"/>
    </source>
</evidence>
<feature type="domain" description="Ig-like" evidence="3">
    <location>
        <begin position="614"/>
        <end position="759"/>
    </location>
</feature>
<dbReference type="InterPro" id="IPR013783">
    <property type="entry name" value="Ig-like_fold"/>
</dbReference>
<dbReference type="PROSITE" id="PS50835">
    <property type="entry name" value="IG_LIKE"/>
    <property type="match status" value="7"/>
</dbReference>
<dbReference type="InterPro" id="IPR036179">
    <property type="entry name" value="Ig-like_dom_sf"/>
</dbReference>
<feature type="region of interest" description="Disordered" evidence="1">
    <location>
        <begin position="987"/>
        <end position="1009"/>
    </location>
</feature>
<feature type="compositionally biased region" description="Pro residues" evidence="1">
    <location>
        <begin position="2307"/>
        <end position="2318"/>
    </location>
</feature>
<gene>
    <name evidence="4" type="ORF">MEUPH1_LOCUS13439</name>
</gene>
<evidence type="ECO:0000259" key="3">
    <source>
        <dbReference type="PROSITE" id="PS50835"/>
    </source>
</evidence>
<feature type="transmembrane region" description="Helical" evidence="2">
    <location>
        <begin position="2072"/>
        <end position="2100"/>
    </location>
</feature>
<dbReference type="InterPro" id="IPR003598">
    <property type="entry name" value="Ig_sub2"/>
</dbReference>